<gene>
    <name evidence="3" type="ORF">BPAG_LOCUS8274</name>
</gene>
<keyword evidence="4" id="KW-1185">Reference proteome</keyword>
<dbReference type="EMBL" id="UZAD01013132">
    <property type="protein sequence ID" value="VDN89460.1"/>
    <property type="molecule type" value="Genomic_DNA"/>
</dbReference>
<evidence type="ECO:0000256" key="2">
    <source>
        <dbReference type="SAM" id="MobiDB-lite"/>
    </source>
</evidence>
<sequence length="760" mass="88071">MSLANFIVSERTLHGEKERRRQLNFHCKQLEAQLRKVQRDNESMGKQLKMMKKCASCSHLDQRSKSYNALNELLRGSVAALEPDAIVSVGRSDEFKMIKNANSNLQQCVDKLQSMLLKKGREALAAEKYYNNAISEREEQISRLQKEVLFSYFLQERWRGVSTQSVANQHIETKLKALLKVSAVLISHDFDFNERTELLDRINRLEKENKENYDVVHNEPQNTEYSTTTPAIFETDVNPYCGCCRNRIKNWNKMLNAKQINITEFTNPDESDSNRLKQNVTAAEKIQKLSLALEMEKERNRAVENALKNENNNLSSSYQKLLHQCESLETELAKRRITEQSAKNQTKFDQNDQIASKIDACLISQLQDKLDKADKKIELLEKELALAKRSVYENEQFAITRQIEMLEKDKRELTLIIDNQTERLTRLEDQLRVINREKETLQRKYTELEHANNLIVKEKSEQLGIIERQRKELSHMEEKQIEENKAHDAQIQAYHQLIKQKDDERGALIAELCAANRLETPLYDPIKEIQNHCATTDENCELLKEVRELHHEKQTMLDRMTRLENELQSLKDQLRLKTDEAEKEVLLKNSIHDDLAKARTMLLEKEAQILDLNNDLKVAEVKLMKLETELANSADRLQVEQVTGSALKITVEELEDLLQEKNAELISAAQERQRFTGEMQKLKELKYDLETKLTLQGRELKEAHGKLAILRKKIQELELEAMNSPDKNLRETTTQQGSSKSTTLTTVTKSAISNTTPLHP</sequence>
<name>A0A0N4TJ53_BRUPA</name>
<feature type="coiled-coil region" evidence="1">
    <location>
        <begin position="286"/>
        <end position="331"/>
    </location>
</feature>
<feature type="compositionally biased region" description="Low complexity" evidence="2">
    <location>
        <begin position="732"/>
        <end position="753"/>
    </location>
</feature>
<evidence type="ECO:0000313" key="3">
    <source>
        <dbReference type="EMBL" id="VDN89460.1"/>
    </source>
</evidence>
<feature type="coiled-coil region" evidence="1">
    <location>
        <begin position="363"/>
        <end position="486"/>
    </location>
</feature>
<feature type="region of interest" description="Disordered" evidence="2">
    <location>
        <begin position="722"/>
        <end position="760"/>
    </location>
</feature>
<protein>
    <submittedName>
        <fullName evidence="3 5">Uncharacterized protein</fullName>
    </submittedName>
</protein>
<reference evidence="3 4" key="2">
    <citation type="submission" date="2018-11" db="EMBL/GenBank/DDBJ databases">
        <authorList>
            <consortium name="Pathogen Informatics"/>
        </authorList>
    </citation>
    <scope>NUCLEOTIDE SEQUENCE [LARGE SCALE GENOMIC DNA]</scope>
</reference>
<dbReference type="Proteomes" id="UP000278627">
    <property type="component" value="Unassembled WGS sequence"/>
</dbReference>
<accession>A0A0N4TJ53</accession>
<keyword evidence="1" id="KW-0175">Coiled coil</keyword>
<dbReference type="STRING" id="6280.A0A0N4TJ53"/>
<evidence type="ECO:0000313" key="5">
    <source>
        <dbReference type="WBParaSite" id="BPAG_0000831201-mRNA-1"/>
    </source>
</evidence>
<feature type="coiled-coil region" evidence="1">
    <location>
        <begin position="546"/>
        <end position="671"/>
    </location>
</feature>
<organism evidence="5">
    <name type="scientific">Brugia pahangi</name>
    <name type="common">Filarial nematode worm</name>
    <dbReference type="NCBI Taxonomy" id="6280"/>
    <lineage>
        <taxon>Eukaryota</taxon>
        <taxon>Metazoa</taxon>
        <taxon>Ecdysozoa</taxon>
        <taxon>Nematoda</taxon>
        <taxon>Chromadorea</taxon>
        <taxon>Rhabditida</taxon>
        <taxon>Spirurina</taxon>
        <taxon>Spiruromorpha</taxon>
        <taxon>Filarioidea</taxon>
        <taxon>Onchocercidae</taxon>
        <taxon>Brugia</taxon>
    </lineage>
</organism>
<feature type="coiled-coil region" evidence="1">
    <location>
        <begin position="20"/>
        <end position="47"/>
    </location>
</feature>
<dbReference type="WBParaSite" id="BPAG_0000831201-mRNA-1">
    <property type="protein sequence ID" value="BPAG_0000831201-mRNA-1"/>
    <property type="gene ID" value="BPAG_0000831201"/>
</dbReference>
<reference evidence="5" key="1">
    <citation type="submission" date="2017-02" db="UniProtKB">
        <authorList>
            <consortium name="WormBaseParasite"/>
        </authorList>
    </citation>
    <scope>IDENTIFICATION</scope>
</reference>
<evidence type="ECO:0000313" key="4">
    <source>
        <dbReference type="Proteomes" id="UP000278627"/>
    </source>
</evidence>
<evidence type="ECO:0000256" key="1">
    <source>
        <dbReference type="SAM" id="Coils"/>
    </source>
</evidence>
<dbReference type="AlphaFoldDB" id="A0A0N4TJ53"/>
<proteinExistence type="predicted"/>